<evidence type="ECO:0000256" key="1">
    <source>
        <dbReference type="ARBA" id="ARBA00004651"/>
    </source>
</evidence>
<dbReference type="GO" id="GO:0015920">
    <property type="term" value="P:lipopolysaccharide transport"/>
    <property type="evidence" value="ECO:0007669"/>
    <property type="project" value="TreeGrafter"/>
</dbReference>
<dbReference type="InterPro" id="IPR013525">
    <property type="entry name" value="ABC2_TM"/>
</dbReference>
<keyword evidence="6 8" id="KW-1133">Transmembrane helix</keyword>
<feature type="transmembrane region" description="Helical" evidence="8">
    <location>
        <begin position="67"/>
        <end position="84"/>
    </location>
</feature>
<organism evidence="10 11">
    <name type="scientific">Eubacterium pyruvativorans</name>
    <dbReference type="NCBI Taxonomy" id="155865"/>
    <lineage>
        <taxon>Bacteria</taxon>
        <taxon>Bacillati</taxon>
        <taxon>Bacillota</taxon>
        <taxon>Clostridia</taxon>
        <taxon>Eubacteriales</taxon>
        <taxon>Eubacteriaceae</taxon>
        <taxon>Eubacterium</taxon>
    </lineage>
</organism>
<keyword evidence="4 8" id="KW-1003">Cell membrane</keyword>
<dbReference type="GO" id="GO:0005886">
    <property type="term" value="C:plasma membrane"/>
    <property type="evidence" value="ECO:0007669"/>
    <property type="project" value="UniProtKB-SubCell"/>
</dbReference>
<dbReference type="AlphaFoldDB" id="A0A1I7G129"/>
<dbReference type="STRING" id="155865.SAMN05216515_10446"/>
<evidence type="ECO:0000256" key="4">
    <source>
        <dbReference type="ARBA" id="ARBA00022475"/>
    </source>
</evidence>
<keyword evidence="5 8" id="KW-0812">Transmembrane</keyword>
<name>A0A1I7G129_9FIRM</name>
<dbReference type="PANTHER" id="PTHR30413:SF10">
    <property type="entry name" value="CAPSULE POLYSACCHARIDE EXPORT INNER-MEMBRANE PROTEIN CTRC"/>
    <property type="match status" value="1"/>
</dbReference>
<comment type="similarity">
    <text evidence="2 8">Belongs to the ABC-2 integral membrane protein family.</text>
</comment>
<keyword evidence="11" id="KW-1185">Reference proteome</keyword>
<feature type="transmembrane region" description="Helical" evidence="8">
    <location>
        <begin position="152"/>
        <end position="170"/>
    </location>
</feature>
<protein>
    <recommendedName>
        <fullName evidence="8">Transport permease protein</fullName>
    </recommendedName>
</protein>
<evidence type="ECO:0000256" key="7">
    <source>
        <dbReference type="ARBA" id="ARBA00023136"/>
    </source>
</evidence>
<accession>A0A1I7G129</accession>
<evidence type="ECO:0000256" key="2">
    <source>
        <dbReference type="ARBA" id="ARBA00007783"/>
    </source>
</evidence>
<dbReference type="Proteomes" id="UP000198817">
    <property type="component" value="Unassembled WGS sequence"/>
</dbReference>
<evidence type="ECO:0000313" key="11">
    <source>
        <dbReference type="Proteomes" id="UP000198817"/>
    </source>
</evidence>
<feature type="transmembrane region" description="Helical" evidence="8">
    <location>
        <begin position="121"/>
        <end position="140"/>
    </location>
</feature>
<evidence type="ECO:0000259" key="9">
    <source>
        <dbReference type="PROSITE" id="PS51012"/>
    </source>
</evidence>
<feature type="domain" description="ABC transmembrane type-2" evidence="9">
    <location>
        <begin position="35"/>
        <end position="260"/>
    </location>
</feature>
<comment type="caution">
    <text evidence="8">Lacks conserved residue(s) required for the propagation of feature annotation.</text>
</comment>
<dbReference type="EMBL" id="FPBT01000004">
    <property type="protein sequence ID" value="SFU42168.1"/>
    <property type="molecule type" value="Genomic_DNA"/>
</dbReference>
<dbReference type="OrthoDB" id="9794365at2"/>
<keyword evidence="7 8" id="KW-0472">Membrane</keyword>
<sequence length="268" mass="31457">MNTFKEIIHDHIAFRGQILKLAKSDIVKTYRGAALGWAWAVIRPATTIFVFWFAFTVGLRGGKPINGYPFFLWLIAGFTPWFYMRDTLTNGAGAIRRYHFLVKRIKFPVDTIPTFVSLGNFLTNLVLQVIMIAIFIGFGYRPTIYYLQLPLYWLMMVVFFTWWGLFSSMLSCISKDFLNLVKSMTQPLFWLSGIVYDASRIHYNWIREILLFNPVTQIANGFRNSLVYHRWFWETPVELRNYCIVTVIMALLAVWAYRKLKKEIPDVL</sequence>
<dbReference type="InterPro" id="IPR047817">
    <property type="entry name" value="ABC2_TM_bact-type"/>
</dbReference>
<reference evidence="10 11" key="1">
    <citation type="submission" date="2016-10" db="EMBL/GenBank/DDBJ databases">
        <authorList>
            <person name="de Groot N.N."/>
        </authorList>
    </citation>
    <scope>NUCLEOTIDE SEQUENCE [LARGE SCALE GENOMIC DNA]</scope>
    <source>
        <strain evidence="10 11">KHGC13</strain>
    </source>
</reference>
<dbReference type="GO" id="GO:0140359">
    <property type="term" value="F:ABC-type transporter activity"/>
    <property type="evidence" value="ECO:0007669"/>
    <property type="project" value="InterPro"/>
</dbReference>
<evidence type="ECO:0000256" key="8">
    <source>
        <dbReference type="RuleBase" id="RU361157"/>
    </source>
</evidence>
<dbReference type="PROSITE" id="PS51012">
    <property type="entry name" value="ABC_TM2"/>
    <property type="match status" value="1"/>
</dbReference>
<feature type="transmembrane region" description="Helical" evidence="8">
    <location>
        <begin position="239"/>
        <end position="257"/>
    </location>
</feature>
<evidence type="ECO:0000256" key="3">
    <source>
        <dbReference type="ARBA" id="ARBA00022448"/>
    </source>
</evidence>
<dbReference type="Pfam" id="PF01061">
    <property type="entry name" value="ABC2_membrane"/>
    <property type="match status" value="1"/>
</dbReference>
<proteinExistence type="inferred from homology"/>
<gene>
    <name evidence="10" type="ORF">SAMN05216508_10485</name>
</gene>
<keyword evidence="3 8" id="KW-0813">Transport</keyword>
<feature type="transmembrane region" description="Helical" evidence="8">
    <location>
        <begin position="34"/>
        <end position="55"/>
    </location>
</feature>
<evidence type="ECO:0000256" key="6">
    <source>
        <dbReference type="ARBA" id="ARBA00022989"/>
    </source>
</evidence>
<dbReference type="GeneID" id="78353940"/>
<evidence type="ECO:0000256" key="5">
    <source>
        <dbReference type="ARBA" id="ARBA00022692"/>
    </source>
</evidence>
<dbReference type="RefSeq" id="WP_090162122.1">
    <property type="nucleotide sequence ID" value="NZ_CADAOJ010000029.1"/>
</dbReference>
<dbReference type="PANTHER" id="PTHR30413">
    <property type="entry name" value="INNER MEMBRANE TRANSPORT PERMEASE"/>
    <property type="match status" value="1"/>
</dbReference>
<evidence type="ECO:0000313" key="10">
    <source>
        <dbReference type="EMBL" id="SFU42168.1"/>
    </source>
</evidence>
<comment type="subcellular location">
    <subcellularLocation>
        <location evidence="1 8">Cell membrane</location>
        <topology evidence="1 8">Multi-pass membrane protein</topology>
    </subcellularLocation>
</comment>